<dbReference type="Gene3D" id="3.30.70.1450">
    <property type="entry name" value="Regulator of K+ conductance, C-terminal domain"/>
    <property type="match status" value="2"/>
</dbReference>
<dbReference type="Pfam" id="PF02080">
    <property type="entry name" value="TrkA_C"/>
    <property type="match status" value="2"/>
</dbReference>
<dbReference type="NCBIfam" id="NF007039">
    <property type="entry name" value="PRK09496.3-2"/>
    <property type="match status" value="1"/>
</dbReference>
<dbReference type="Pfam" id="PF02254">
    <property type="entry name" value="TrkA_N"/>
    <property type="match status" value="2"/>
</dbReference>
<dbReference type="InterPro" id="IPR050721">
    <property type="entry name" value="Trk_Ktr_HKT_K-transport"/>
</dbReference>
<sequence length="444" mass="48648">MHVIIVGAGEVGWAIADDLAEVHQVVVVDRDGEKVEDLTYSMDVLAVQGDGTDLQILEEARIAEAEMVIACTDIDEANIVVCNIAKAIGDIFTIGRVKHRNFLRTWTRLEGAFGVDLLISTDLLTAESIFRVSGLPSAHDVNSFAGGVVRMAEFDISSTSPLDGRSIRDVDRYDALRFAAVFRDDDLLVPKGDTVLRSGDRIVTIGAPDAIRRFSEEIGQKAGESLENIVIVGGSEIGFQTARIFEEHGYRPQLIERDPARARAIAEALPKTTVLERSATDLDFLKREHIGRADLLVATMGRDEQNLLMCILATHLGVDRTVAVIESTDYADLFEQVGIDVAISPLEEAAEEIIQFTRHDRTKKIAMLEHDRAEVVEVGIGRESVLVDREIADAMTDLPQRVVIGAISRDGKFVTPRGDTVVRQGDHLVIFVDTEVLDAVTEAV</sequence>
<keyword evidence="10" id="KW-1185">Reference proteome</keyword>
<evidence type="ECO:0000259" key="8">
    <source>
        <dbReference type="PROSITE" id="PS51202"/>
    </source>
</evidence>
<reference evidence="9 10" key="1">
    <citation type="journal article" date="2019" name="Int. J. Syst. Evol. Microbiol.">
        <title>The Global Catalogue of Microorganisms (GCM) 10K type strain sequencing project: providing services to taxonomists for standard genome sequencing and annotation.</title>
        <authorList>
            <consortium name="The Broad Institute Genomics Platform"/>
            <consortium name="The Broad Institute Genome Sequencing Center for Infectious Disease"/>
            <person name="Wu L."/>
            <person name="Ma J."/>
        </authorList>
    </citation>
    <scope>NUCLEOTIDE SEQUENCE [LARGE SCALE GENOMIC DNA]</scope>
    <source>
        <strain evidence="9 10">CGMCC 1.3240</strain>
    </source>
</reference>
<name>A0ABD5V8H7_9EURY</name>
<dbReference type="PRINTS" id="PR00335">
    <property type="entry name" value="KUPTAKETRKA"/>
</dbReference>
<dbReference type="AlphaFoldDB" id="A0ABD5V8H7"/>
<evidence type="ECO:0000256" key="3">
    <source>
        <dbReference type="ARBA" id="ARBA00022538"/>
    </source>
</evidence>
<dbReference type="PANTHER" id="PTHR43833">
    <property type="entry name" value="POTASSIUM CHANNEL PROTEIN 2-RELATED-RELATED"/>
    <property type="match status" value="1"/>
</dbReference>
<protein>
    <submittedName>
        <fullName evidence="9">Trk system potassium transporter TrkA</fullName>
    </submittedName>
</protein>
<organism evidence="9 10">
    <name type="scientific">Halalkalicoccus tibetensis</name>
    <dbReference type="NCBI Taxonomy" id="175632"/>
    <lineage>
        <taxon>Archaea</taxon>
        <taxon>Methanobacteriati</taxon>
        <taxon>Methanobacteriota</taxon>
        <taxon>Stenosarchaea group</taxon>
        <taxon>Halobacteria</taxon>
        <taxon>Halobacteriales</taxon>
        <taxon>Halococcaceae</taxon>
        <taxon>Halalkalicoccus</taxon>
    </lineage>
</organism>
<dbReference type="RefSeq" id="WP_340605157.1">
    <property type="nucleotide sequence ID" value="NZ_JBBMXV010000004.1"/>
</dbReference>
<keyword evidence="2" id="KW-0813">Transport</keyword>
<dbReference type="PROSITE" id="PS51202">
    <property type="entry name" value="RCK_C"/>
    <property type="match status" value="2"/>
</dbReference>
<comment type="function">
    <text evidence="1">Part of a potassium transport system.</text>
</comment>
<dbReference type="EMBL" id="JBHSXQ010000004">
    <property type="protein sequence ID" value="MFC6906588.1"/>
    <property type="molecule type" value="Genomic_DNA"/>
</dbReference>
<proteinExistence type="predicted"/>
<dbReference type="InterPro" id="IPR006037">
    <property type="entry name" value="RCK_C"/>
</dbReference>
<dbReference type="PROSITE" id="PS51201">
    <property type="entry name" value="RCK_N"/>
    <property type="match status" value="2"/>
</dbReference>
<comment type="caution">
    <text evidence="9">The sequence shown here is derived from an EMBL/GenBank/DDBJ whole genome shotgun (WGS) entry which is preliminary data.</text>
</comment>
<evidence type="ECO:0000256" key="6">
    <source>
        <dbReference type="ARBA" id="ARBA00023065"/>
    </source>
</evidence>
<dbReference type="InterPro" id="IPR036291">
    <property type="entry name" value="NAD(P)-bd_dom_sf"/>
</dbReference>
<keyword evidence="5" id="KW-0520">NAD</keyword>
<dbReference type="GO" id="GO:0006813">
    <property type="term" value="P:potassium ion transport"/>
    <property type="evidence" value="ECO:0007669"/>
    <property type="project" value="UniProtKB-KW"/>
</dbReference>
<dbReference type="Proteomes" id="UP001596312">
    <property type="component" value="Unassembled WGS sequence"/>
</dbReference>
<evidence type="ECO:0000256" key="4">
    <source>
        <dbReference type="ARBA" id="ARBA00022958"/>
    </source>
</evidence>
<evidence type="ECO:0000259" key="7">
    <source>
        <dbReference type="PROSITE" id="PS51201"/>
    </source>
</evidence>
<keyword evidence="4" id="KW-0630">Potassium</keyword>
<dbReference type="SUPFAM" id="SSF116726">
    <property type="entry name" value="TrkA C-terminal domain-like"/>
    <property type="match status" value="2"/>
</dbReference>
<keyword evidence="6" id="KW-0406">Ion transport</keyword>
<dbReference type="SUPFAM" id="SSF51735">
    <property type="entry name" value="NAD(P)-binding Rossmann-fold domains"/>
    <property type="match status" value="2"/>
</dbReference>
<evidence type="ECO:0000256" key="5">
    <source>
        <dbReference type="ARBA" id="ARBA00023027"/>
    </source>
</evidence>
<dbReference type="NCBIfam" id="NF007034">
    <property type="entry name" value="PRK09496.2-1"/>
    <property type="match status" value="1"/>
</dbReference>
<accession>A0ABD5V8H7</accession>
<gene>
    <name evidence="9" type="primary">trkA</name>
    <name evidence="9" type="ORF">ACFQGH_15435</name>
</gene>
<dbReference type="InterPro" id="IPR003148">
    <property type="entry name" value="RCK_N"/>
</dbReference>
<evidence type="ECO:0000256" key="1">
    <source>
        <dbReference type="ARBA" id="ARBA00003660"/>
    </source>
</evidence>
<dbReference type="NCBIfam" id="NF007031">
    <property type="entry name" value="PRK09496.1-2"/>
    <property type="match status" value="1"/>
</dbReference>
<keyword evidence="3" id="KW-0633">Potassium transport</keyword>
<feature type="domain" description="RCK N-terminal" evidence="7">
    <location>
        <begin position="1"/>
        <end position="119"/>
    </location>
</feature>
<dbReference type="InterPro" id="IPR006036">
    <property type="entry name" value="K_uptake_TrkA"/>
</dbReference>
<feature type="domain" description="RCK N-terminal" evidence="7">
    <location>
        <begin position="226"/>
        <end position="343"/>
    </location>
</feature>
<evidence type="ECO:0000256" key="2">
    <source>
        <dbReference type="ARBA" id="ARBA00022448"/>
    </source>
</evidence>
<evidence type="ECO:0000313" key="9">
    <source>
        <dbReference type="EMBL" id="MFC6906588.1"/>
    </source>
</evidence>
<feature type="domain" description="RCK C-terminal" evidence="8">
    <location>
        <begin position="139"/>
        <end position="220"/>
    </location>
</feature>
<feature type="domain" description="RCK C-terminal" evidence="8">
    <location>
        <begin position="363"/>
        <end position="444"/>
    </location>
</feature>
<dbReference type="Gene3D" id="3.40.50.720">
    <property type="entry name" value="NAD(P)-binding Rossmann-like Domain"/>
    <property type="match status" value="2"/>
</dbReference>
<evidence type="ECO:0000313" key="10">
    <source>
        <dbReference type="Proteomes" id="UP001596312"/>
    </source>
</evidence>
<dbReference type="InterPro" id="IPR036721">
    <property type="entry name" value="RCK_C_sf"/>
</dbReference>
<dbReference type="PANTHER" id="PTHR43833:SF5">
    <property type="entry name" value="TRK SYSTEM POTASSIUM UPTAKE PROTEIN TRKA"/>
    <property type="match status" value="1"/>
</dbReference>